<dbReference type="Gene3D" id="1.20.1250.20">
    <property type="entry name" value="MFS general substrate transporter like domains"/>
    <property type="match status" value="1"/>
</dbReference>
<sequence>MQSIKAIKQLLKMDTKDREDILLSCLTSKPLDDLLKIVGEFGKYQKIRLCMICLVSVLCAFHAQNMVFVGARPAQYCTIPSVNLSGDSWKNVTQEDFNMFLRDVPENVGCSIRSLTETRRLVELGQYSFEELKEMKNITIATEPCTAWTYSKEVYGSTIVSEFDLVCDRKWLTSTSKTLYFFGRLLGAIVFGQLADIFLPESIRWLLSKGKNEEAEKIMKKLIATNKREITEEMTNTLLNKEIKPHENMENKTQERKYTALDLVRPLQMAILSLNVWFNWLVNSFVYYGLGLGTEYLGGNPYINFCIAGAVQIPADILCLLLLNKLGRRLPLCVTMVTGGIACIAAGFIAKDMLALKISLAMIGKFMNAASYGIIYLCAAEVFPTVVRQCLRGRHT</sequence>
<dbReference type="Proteomes" id="UP001217089">
    <property type="component" value="Unassembled WGS sequence"/>
</dbReference>
<evidence type="ECO:0000256" key="5">
    <source>
        <dbReference type="SAM" id="Phobius"/>
    </source>
</evidence>
<organism evidence="6 7">
    <name type="scientific">Tegillarca granosa</name>
    <name type="common">Malaysian cockle</name>
    <name type="synonym">Anadara granosa</name>
    <dbReference type="NCBI Taxonomy" id="220873"/>
    <lineage>
        <taxon>Eukaryota</taxon>
        <taxon>Metazoa</taxon>
        <taxon>Spiralia</taxon>
        <taxon>Lophotrochozoa</taxon>
        <taxon>Mollusca</taxon>
        <taxon>Bivalvia</taxon>
        <taxon>Autobranchia</taxon>
        <taxon>Pteriomorphia</taxon>
        <taxon>Arcoida</taxon>
        <taxon>Arcoidea</taxon>
        <taxon>Arcidae</taxon>
        <taxon>Tegillarca</taxon>
    </lineage>
</organism>
<keyword evidence="2 5" id="KW-0812">Transmembrane</keyword>
<evidence type="ECO:0000256" key="3">
    <source>
        <dbReference type="ARBA" id="ARBA00022989"/>
    </source>
</evidence>
<accession>A0ABQ9FUJ7</accession>
<protein>
    <recommendedName>
        <fullName evidence="8">Organic cation transporter protein-like</fullName>
    </recommendedName>
</protein>
<evidence type="ECO:0008006" key="8">
    <source>
        <dbReference type="Google" id="ProtNLM"/>
    </source>
</evidence>
<evidence type="ECO:0000256" key="1">
    <source>
        <dbReference type="ARBA" id="ARBA00004141"/>
    </source>
</evidence>
<feature type="transmembrane region" description="Helical" evidence="5">
    <location>
        <begin position="267"/>
        <end position="290"/>
    </location>
</feature>
<keyword evidence="4 5" id="KW-0472">Membrane</keyword>
<feature type="transmembrane region" description="Helical" evidence="5">
    <location>
        <begin position="302"/>
        <end position="323"/>
    </location>
</feature>
<dbReference type="Pfam" id="PF00083">
    <property type="entry name" value="Sugar_tr"/>
    <property type="match status" value="1"/>
</dbReference>
<proteinExistence type="predicted"/>
<dbReference type="PANTHER" id="PTHR24064">
    <property type="entry name" value="SOLUTE CARRIER FAMILY 22 MEMBER"/>
    <property type="match status" value="1"/>
</dbReference>
<gene>
    <name evidence="6" type="ORF">KUTeg_002787</name>
</gene>
<dbReference type="EMBL" id="JARBDR010000169">
    <property type="protein sequence ID" value="KAJ8319662.1"/>
    <property type="molecule type" value="Genomic_DNA"/>
</dbReference>
<keyword evidence="7" id="KW-1185">Reference proteome</keyword>
<dbReference type="InterPro" id="IPR005828">
    <property type="entry name" value="MFS_sugar_transport-like"/>
</dbReference>
<comment type="caution">
    <text evidence="6">The sequence shown here is derived from an EMBL/GenBank/DDBJ whole genome shotgun (WGS) entry which is preliminary data.</text>
</comment>
<evidence type="ECO:0000313" key="6">
    <source>
        <dbReference type="EMBL" id="KAJ8319662.1"/>
    </source>
</evidence>
<evidence type="ECO:0000256" key="2">
    <source>
        <dbReference type="ARBA" id="ARBA00022692"/>
    </source>
</evidence>
<feature type="transmembrane region" description="Helical" evidence="5">
    <location>
        <begin position="369"/>
        <end position="387"/>
    </location>
</feature>
<dbReference type="SUPFAM" id="SSF103473">
    <property type="entry name" value="MFS general substrate transporter"/>
    <property type="match status" value="1"/>
</dbReference>
<reference evidence="6 7" key="1">
    <citation type="submission" date="2022-12" db="EMBL/GenBank/DDBJ databases">
        <title>Chromosome-level genome of Tegillarca granosa.</title>
        <authorList>
            <person name="Kim J."/>
        </authorList>
    </citation>
    <scope>NUCLEOTIDE SEQUENCE [LARGE SCALE GENOMIC DNA]</scope>
    <source>
        <strain evidence="6">Teg-2019</strain>
        <tissue evidence="6">Adductor muscle</tissue>
    </source>
</reference>
<evidence type="ECO:0000313" key="7">
    <source>
        <dbReference type="Proteomes" id="UP001217089"/>
    </source>
</evidence>
<evidence type="ECO:0000256" key="4">
    <source>
        <dbReference type="ARBA" id="ARBA00023136"/>
    </source>
</evidence>
<keyword evidence="3 5" id="KW-1133">Transmembrane helix</keyword>
<name>A0ABQ9FUJ7_TEGGR</name>
<feature type="transmembrane region" description="Helical" evidence="5">
    <location>
        <begin position="330"/>
        <end position="349"/>
    </location>
</feature>
<dbReference type="InterPro" id="IPR036259">
    <property type="entry name" value="MFS_trans_sf"/>
</dbReference>
<comment type="subcellular location">
    <subcellularLocation>
        <location evidence="1">Membrane</location>
        <topology evidence="1">Multi-pass membrane protein</topology>
    </subcellularLocation>
</comment>